<dbReference type="GeneID" id="25733900"/>
<proteinExistence type="predicted"/>
<evidence type="ECO:0000313" key="2">
    <source>
        <dbReference type="EMBL" id="KIY91796.1"/>
    </source>
</evidence>
<dbReference type="RefSeq" id="XP_013890816.1">
    <property type="nucleotide sequence ID" value="XM_014035362.1"/>
</dbReference>
<protein>
    <submittedName>
        <fullName evidence="2">Uncharacterized protein</fullName>
    </submittedName>
</protein>
<evidence type="ECO:0000313" key="3">
    <source>
        <dbReference type="Proteomes" id="UP000054498"/>
    </source>
</evidence>
<keyword evidence="1" id="KW-1133">Transmembrane helix</keyword>
<gene>
    <name evidence="2" type="ORF">MNEG_16167</name>
</gene>
<dbReference type="AlphaFoldDB" id="A0A0D2LP68"/>
<dbReference type="Proteomes" id="UP000054498">
    <property type="component" value="Unassembled WGS sequence"/>
</dbReference>
<name>A0A0D2LP68_9CHLO</name>
<accession>A0A0D2LP68</accession>
<keyword evidence="3" id="KW-1185">Reference proteome</keyword>
<dbReference type="STRING" id="145388.A0A0D2LP68"/>
<organism evidence="2 3">
    <name type="scientific">Monoraphidium neglectum</name>
    <dbReference type="NCBI Taxonomy" id="145388"/>
    <lineage>
        <taxon>Eukaryota</taxon>
        <taxon>Viridiplantae</taxon>
        <taxon>Chlorophyta</taxon>
        <taxon>core chlorophytes</taxon>
        <taxon>Chlorophyceae</taxon>
        <taxon>CS clade</taxon>
        <taxon>Sphaeropleales</taxon>
        <taxon>Selenastraceae</taxon>
        <taxon>Monoraphidium</taxon>
    </lineage>
</organism>
<keyword evidence="1" id="KW-0812">Transmembrane</keyword>
<dbReference type="KEGG" id="mng:MNEG_16167"/>
<sequence>MLGLQELHLQQTLLRGALPDALGELPYLMVVDIRNTLMTCCNSTADADALIQSAVSRGASPGSPGAFDGLLPQYVRFSDPPLWETPARLDSVFFNFTLRAAQPTGASDPGENMQCPAIVRAPGAPTTDQVLSPANLSSQVWRIDPEYYWFKACGCVAVGAEGRGVWGPGSGGACAASRRAGFKESYDHSQQLLWGDPDLAPYGYPDIDMVVKTCTQKDQILAWQIALIVALVGATGAVLITLGYCFCCRRASKPVRAFMAIAKRARGMPRAGRMSVVVTDIEGYSGRYHPLPSAHAS</sequence>
<feature type="transmembrane region" description="Helical" evidence="1">
    <location>
        <begin position="221"/>
        <end position="246"/>
    </location>
</feature>
<evidence type="ECO:0000256" key="1">
    <source>
        <dbReference type="SAM" id="Phobius"/>
    </source>
</evidence>
<keyword evidence="1" id="KW-0472">Membrane</keyword>
<dbReference type="EMBL" id="KK106280">
    <property type="protein sequence ID" value="KIY91796.1"/>
    <property type="molecule type" value="Genomic_DNA"/>
</dbReference>
<reference evidence="2 3" key="1">
    <citation type="journal article" date="2013" name="BMC Genomics">
        <title>Reconstruction of the lipid metabolism for the microalga Monoraphidium neglectum from its genome sequence reveals characteristics suitable for biofuel production.</title>
        <authorList>
            <person name="Bogen C."/>
            <person name="Al-Dilaimi A."/>
            <person name="Albersmeier A."/>
            <person name="Wichmann J."/>
            <person name="Grundmann M."/>
            <person name="Rupp O."/>
            <person name="Lauersen K.J."/>
            <person name="Blifernez-Klassen O."/>
            <person name="Kalinowski J."/>
            <person name="Goesmann A."/>
            <person name="Mussgnug J.H."/>
            <person name="Kruse O."/>
        </authorList>
    </citation>
    <scope>NUCLEOTIDE SEQUENCE [LARGE SCALE GENOMIC DNA]</scope>
    <source>
        <strain evidence="2 3">SAG 48.87</strain>
    </source>
</reference>